<proteinExistence type="predicted"/>
<accession>A0A2M4B170</accession>
<evidence type="ECO:0000313" key="1">
    <source>
        <dbReference type="EMBL" id="MBW46780.1"/>
    </source>
</evidence>
<name>A0A2M4B170_9DIPT</name>
<protein>
    <submittedName>
        <fullName evidence="1">Putative secreted protein</fullName>
    </submittedName>
</protein>
<sequence length="66" mass="7937">MHIFCNILILSFYLFYSSYTNDLFAHHAFRVRSPVKLAFDLTFFCQRNSILYLLTFARCTLRTYIV</sequence>
<dbReference type="AlphaFoldDB" id="A0A2M4B170"/>
<dbReference type="EMBL" id="GGFK01013459">
    <property type="protein sequence ID" value="MBW46780.1"/>
    <property type="molecule type" value="Transcribed_RNA"/>
</dbReference>
<organism evidence="1">
    <name type="scientific">Anopheles triannulatus</name>
    <dbReference type="NCBI Taxonomy" id="58253"/>
    <lineage>
        <taxon>Eukaryota</taxon>
        <taxon>Metazoa</taxon>
        <taxon>Ecdysozoa</taxon>
        <taxon>Arthropoda</taxon>
        <taxon>Hexapoda</taxon>
        <taxon>Insecta</taxon>
        <taxon>Pterygota</taxon>
        <taxon>Neoptera</taxon>
        <taxon>Endopterygota</taxon>
        <taxon>Diptera</taxon>
        <taxon>Nematocera</taxon>
        <taxon>Culicoidea</taxon>
        <taxon>Culicidae</taxon>
        <taxon>Anophelinae</taxon>
        <taxon>Anopheles</taxon>
    </lineage>
</organism>
<reference evidence="1" key="1">
    <citation type="submission" date="2018-01" db="EMBL/GenBank/DDBJ databases">
        <title>An insight into the sialome of Amazonian anophelines.</title>
        <authorList>
            <person name="Ribeiro J.M."/>
            <person name="Scarpassa V."/>
            <person name="Calvo E."/>
        </authorList>
    </citation>
    <scope>NUCLEOTIDE SEQUENCE</scope>
    <source>
        <tissue evidence="1">Salivary glands</tissue>
    </source>
</reference>